<evidence type="ECO:0000256" key="8">
    <source>
        <dbReference type="NCBIfam" id="TIGR03303"/>
    </source>
</evidence>
<keyword evidence="7" id="KW-0998">Cell outer membrane</keyword>
<dbReference type="HOGENOM" id="CLU_007664_1_2_0"/>
<evidence type="ECO:0000256" key="1">
    <source>
        <dbReference type="ARBA" id="ARBA00004370"/>
    </source>
</evidence>
<feature type="domain" description="POTRA" evidence="10">
    <location>
        <begin position="209"/>
        <end position="293"/>
    </location>
</feature>
<dbReference type="Gene3D" id="2.40.160.50">
    <property type="entry name" value="membrane protein fhac: a member of the omp85/tpsb transporter family"/>
    <property type="match status" value="1"/>
</dbReference>
<feature type="compositionally biased region" description="Low complexity" evidence="9">
    <location>
        <begin position="13"/>
        <end position="23"/>
    </location>
</feature>
<keyword evidence="12" id="KW-1185">Reference proteome</keyword>
<dbReference type="PANTHER" id="PTHR12815:SF47">
    <property type="entry name" value="TRANSLOCATION AND ASSEMBLY MODULE SUBUNIT TAMA"/>
    <property type="match status" value="1"/>
</dbReference>
<keyword evidence="5" id="KW-0677">Repeat</keyword>
<protein>
    <recommendedName>
        <fullName evidence="8">Outer membrane protein assembly factor BamA</fullName>
    </recommendedName>
</protein>
<dbReference type="InterPro" id="IPR023707">
    <property type="entry name" value="OM_assembly_BamA"/>
</dbReference>
<dbReference type="Proteomes" id="UP000007881">
    <property type="component" value="Chromosome"/>
</dbReference>
<feature type="domain" description="POTRA" evidence="10">
    <location>
        <begin position="130"/>
        <end position="206"/>
    </location>
</feature>
<gene>
    <name evidence="11" type="ordered locus">PSMK_07170</name>
</gene>
<dbReference type="RefSeq" id="WP_014436096.1">
    <property type="nucleotide sequence ID" value="NC_017080.1"/>
</dbReference>
<keyword evidence="6" id="KW-0472">Membrane</keyword>
<evidence type="ECO:0000256" key="5">
    <source>
        <dbReference type="ARBA" id="ARBA00022737"/>
    </source>
</evidence>
<evidence type="ECO:0000256" key="7">
    <source>
        <dbReference type="ARBA" id="ARBA00023237"/>
    </source>
</evidence>
<dbReference type="eggNOG" id="COG4775">
    <property type="taxonomic scope" value="Bacteria"/>
</dbReference>
<comment type="subcellular location">
    <subcellularLocation>
        <location evidence="1">Membrane</location>
    </subcellularLocation>
</comment>
<dbReference type="AlphaFoldDB" id="I0IC88"/>
<feature type="region of interest" description="Disordered" evidence="9">
    <location>
        <begin position="1"/>
        <end position="23"/>
    </location>
</feature>
<dbReference type="InterPro" id="IPR034746">
    <property type="entry name" value="POTRA"/>
</dbReference>
<dbReference type="Pfam" id="PF01103">
    <property type="entry name" value="Omp85"/>
    <property type="match status" value="1"/>
</dbReference>
<dbReference type="STRING" id="1142394.PSMK_07170"/>
<dbReference type="PANTHER" id="PTHR12815">
    <property type="entry name" value="SORTING AND ASSEMBLY MACHINERY SAMM50 PROTEIN FAMILY MEMBER"/>
    <property type="match status" value="1"/>
</dbReference>
<dbReference type="Pfam" id="PF07244">
    <property type="entry name" value="POTRA"/>
    <property type="match status" value="4"/>
</dbReference>
<proteinExistence type="predicted"/>
<organism evidence="11 12">
    <name type="scientific">Phycisphaera mikurensis (strain NBRC 102666 / KCTC 22515 / FYK2301M01)</name>
    <dbReference type="NCBI Taxonomy" id="1142394"/>
    <lineage>
        <taxon>Bacteria</taxon>
        <taxon>Pseudomonadati</taxon>
        <taxon>Planctomycetota</taxon>
        <taxon>Phycisphaerae</taxon>
        <taxon>Phycisphaerales</taxon>
        <taxon>Phycisphaeraceae</taxon>
        <taxon>Phycisphaera</taxon>
    </lineage>
</organism>
<dbReference type="PIRSF" id="PIRSF006076">
    <property type="entry name" value="OM_assembly_OMP85"/>
    <property type="match status" value="1"/>
</dbReference>
<sequence>MNPTARAQRPDTPGGRAAGPGRRSGRLAGSLTLCLTLLAASPAPAGFAQEAADAWTDRAVVEVGFAGLETVSETLASNAVRMSPGDPYDAARVNDDIDRLTRLGRFRKVFAEVEPVAGGVRLVYRVEEQPLLEGVEIRGNKAVDDLTLRSAVTLRAGDPADEFLVERAVRQIGELYRKRGFFVADVSVDREALRRDRTLVLTIREGPKLRVHGIAFEGNEVFSDDELRKEVKQPTRIPVLRQGNLDRDLVELDAARVREYLRDRGHLDAQVGSRIDVSPDQQRAVVTFLVEEGARYTVKSVRFVPAGGAGAASPLLIPEEQLLLAMSLKPGSVFSVKKSVESGAAIEALYGRLGHLDAEARVERRFDPQRPEVALEVGVDPGEPAVVGKVDVRGNNLTRTRVVLRETRGLTPGRRFDAVGLEETRRRLSESALFAQPTVTILGEPGDAVRDVLIEVQERNTGSIAFGANVSSDLGLGGAIDLTQRNFDITDTPASLGDFVTGQSFRGAGQTFNLTASPGARNSSYAVSWRDPAFLESDFSLSLSAFFNDRDRREFDERRGGGSVGVGRRFGDVWSGAVVGRYNSIRIADIEEDAPVDVFAVEGDNDLTSLGLSFTRSTADSFFTPSRGSRTEFGVDQVGALGGSFEFTRLSAGFTKFWTVDQDYLDRRTIVSFGVDAGYILQENEAPVFERFYAGGRSFRGFDFRGIGPRGVRNDTGQVGDDAVGGRFSLLTTLQYEFPLVDRYLRGVVFTDQGTIDTSVDLGRWRVSVGAGIRMAIPFLSQAPFAIDFAVPLLDEEGDEDELISFTLDIPFQ</sequence>
<dbReference type="GO" id="GO:0071709">
    <property type="term" value="P:membrane assembly"/>
    <property type="evidence" value="ECO:0007669"/>
    <property type="project" value="InterPro"/>
</dbReference>
<evidence type="ECO:0000256" key="9">
    <source>
        <dbReference type="SAM" id="MobiDB-lite"/>
    </source>
</evidence>
<dbReference type="GO" id="GO:0009279">
    <property type="term" value="C:cell outer membrane"/>
    <property type="evidence" value="ECO:0007669"/>
    <property type="project" value="UniProtKB-UniRule"/>
</dbReference>
<evidence type="ECO:0000313" key="12">
    <source>
        <dbReference type="Proteomes" id="UP000007881"/>
    </source>
</evidence>
<keyword evidence="2" id="KW-1134">Transmembrane beta strand</keyword>
<dbReference type="InterPro" id="IPR010827">
    <property type="entry name" value="BamA/TamA_POTRA"/>
</dbReference>
<dbReference type="Gene3D" id="3.10.20.310">
    <property type="entry name" value="membrane protein fhac"/>
    <property type="match status" value="5"/>
</dbReference>
<accession>I0IC88</accession>
<evidence type="ECO:0000256" key="4">
    <source>
        <dbReference type="ARBA" id="ARBA00022729"/>
    </source>
</evidence>
<evidence type="ECO:0000313" key="11">
    <source>
        <dbReference type="EMBL" id="BAM02876.1"/>
    </source>
</evidence>
<dbReference type="EMBL" id="AP012338">
    <property type="protein sequence ID" value="BAM02876.1"/>
    <property type="molecule type" value="Genomic_DNA"/>
</dbReference>
<reference evidence="11 12" key="1">
    <citation type="submission" date="2012-02" db="EMBL/GenBank/DDBJ databases">
        <title>Complete genome sequence of Phycisphaera mikurensis NBRC 102666.</title>
        <authorList>
            <person name="Ankai A."/>
            <person name="Hosoyama A."/>
            <person name="Terui Y."/>
            <person name="Sekine M."/>
            <person name="Fukai R."/>
            <person name="Kato Y."/>
            <person name="Nakamura S."/>
            <person name="Yamada-Narita S."/>
            <person name="Kawakoshi A."/>
            <person name="Fukunaga Y."/>
            <person name="Yamazaki S."/>
            <person name="Fujita N."/>
        </authorList>
    </citation>
    <scope>NUCLEOTIDE SEQUENCE [LARGE SCALE GENOMIC DNA]</scope>
    <source>
        <strain evidence="12">NBRC 102666 / KCTC 22515 / FYK2301M01</strain>
    </source>
</reference>
<dbReference type="InterPro" id="IPR000184">
    <property type="entry name" value="Bac_surfAg_D15"/>
</dbReference>
<dbReference type="KEGG" id="phm:PSMK_07170"/>
<keyword evidence="3" id="KW-0812">Transmembrane</keyword>
<dbReference type="InterPro" id="IPR039910">
    <property type="entry name" value="D15-like"/>
</dbReference>
<evidence type="ECO:0000259" key="10">
    <source>
        <dbReference type="PROSITE" id="PS51779"/>
    </source>
</evidence>
<name>I0IC88_PHYMF</name>
<dbReference type="NCBIfam" id="TIGR03303">
    <property type="entry name" value="OM_YaeT"/>
    <property type="match status" value="1"/>
</dbReference>
<keyword evidence="4" id="KW-0732">Signal</keyword>
<dbReference type="PROSITE" id="PS51779">
    <property type="entry name" value="POTRA"/>
    <property type="match status" value="2"/>
</dbReference>
<evidence type="ECO:0000256" key="6">
    <source>
        <dbReference type="ARBA" id="ARBA00023136"/>
    </source>
</evidence>
<evidence type="ECO:0000256" key="2">
    <source>
        <dbReference type="ARBA" id="ARBA00022452"/>
    </source>
</evidence>
<evidence type="ECO:0000256" key="3">
    <source>
        <dbReference type="ARBA" id="ARBA00022692"/>
    </source>
</evidence>